<reference evidence="2 3" key="1">
    <citation type="submission" date="2017-11" db="EMBL/GenBank/DDBJ databases">
        <title>Bacillus camelliae sp. nov., isolated from pu'er tea.</title>
        <authorList>
            <person name="Niu L."/>
        </authorList>
    </citation>
    <scope>NUCLEOTIDE SEQUENCE [LARGE SCALE GENOMIC DNA]</scope>
    <source>
        <strain evidence="2 3">7578-1</strain>
    </source>
</reference>
<organism evidence="2 3">
    <name type="scientific">Heyndrickxia camelliae</name>
    <dbReference type="NCBI Taxonomy" id="1707093"/>
    <lineage>
        <taxon>Bacteria</taxon>
        <taxon>Bacillati</taxon>
        <taxon>Bacillota</taxon>
        <taxon>Bacilli</taxon>
        <taxon>Bacillales</taxon>
        <taxon>Bacillaceae</taxon>
        <taxon>Heyndrickxia</taxon>
    </lineage>
</organism>
<feature type="transmembrane region" description="Helical" evidence="1">
    <location>
        <begin position="5"/>
        <end position="24"/>
    </location>
</feature>
<dbReference type="AlphaFoldDB" id="A0A2N3LFK7"/>
<keyword evidence="1" id="KW-0472">Membrane</keyword>
<protein>
    <recommendedName>
        <fullName evidence="4">Family 2 glycosyl transferase</fullName>
    </recommendedName>
</protein>
<sequence>MKKVYFAVLILVIVLSLPILLWYLEPGKKLQIAIIDKTVPNETYREHLGITWLLNYLKYKDDKNNKYNASNDYFGFVPEEKRKSYHTRPLPSNYDKYDVIYLADTYGVYREDLPWVEKSREGARSEKIYGGLQEKEWNNIIDRLNKKKKSLLVAEYNTFASPTNEVVRKNVTDYLGIDWSGWTGRYFDELDPNKNKEVPKWIVDEFQDSWKYKGEGFILVNDFTQKVVVLETGKHMKEGGISLSFTKEGKKLFGLENSPNYQYWFDIVTPKEDATVLANYKWNLTAEGKNVLRKNNIPDEFAAVISGKHGSSSSYYFAGDFNDISTVPQYYQIKGIQKVYKLAQKYSDSSFYWSTYLPMMETILEEYQKSHNISKENRTEKIGYNARIQKDSFEILKGNKWVPITIKGVNIGMGKPGSYPGEASITEEEYYRWLTEIGKMHANTIRIYTLHPPGFYNALKRYNESHKEKIYVLHGVWIDEEPLVKSQDAFEKKNLQAFQNAMKTTVDVIHGNKIVKPRTGHASGVYRADISKYVIGWILGIEWDPFMVQNTNKVHSSLGDYSGQYFETKNAKPFEYWLASQMDTITKYEIKNYHWIRPMSFTNWVTTDILKHPSDSTGQEDIVSVNPNVIYTKSEMNLTKEFASYHIYPYYPDFLNYDKKYQKSVNRRGQLDNYAGYLSDLHKVHRIPILVAEFGVPSSRGLTHKNIYGMNQGNLSEKQQGEILSHLFKDISDEKLLGGLIFTWQDEWFKRTWNTMDYDNPDRRPFWSNTQTNEQEFGLLSFDQNKIQVDGNTKEWKTNSLYEKKQGDMKALYVDHDEKYLYIRLNYNPKSKGYPIFLLDVIPNQGNHFIKGNESIHFTNGVDFLINLNKKESRVEVDDYYDFFTYLYGHKVKLIQPTPELPKKNSGAFSRIYYALNKPYYIPDRDITLPFSKYETGKLKEGNGNPASKNYNSLADYNVNEKDGVIELRIPWMLIQAKDPSQKEFMGDIIKKGLQASTFIDKINIGALYFDDSGNLTDTFPSTSKGNLLKMEGYSWTNWNKPVYTERLKQSYYIVKDLYSKYQ</sequence>
<gene>
    <name evidence="2" type="ORF">CWO92_18820</name>
</gene>
<name>A0A2N3LFK7_9BACI</name>
<dbReference type="EMBL" id="PIQO01000018">
    <property type="protein sequence ID" value="PKR83418.1"/>
    <property type="molecule type" value="Genomic_DNA"/>
</dbReference>
<keyword evidence="3" id="KW-1185">Reference proteome</keyword>
<comment type="caution">
    <text evidence="2">The sequence shown here is derived from an EMBL/GenBank/DDBJ whole genome shotgun (WGS) entry which is preliminary data.</text>
</comment>
<evidence type="ECO:0000313" key="2">
    <source>
        <dbReference type="EMBL" id="PKR83418.1"/>
    </source>
</evidence>
<evidence type="ECO:0000313" key="3">
    <source>
        <dbReference type="Proteomes" id="UP000233440"/>
    </source>
</evidence>
<keyword evidence="1" id="KW-0812">Transmembrane</keyword>
<dbReference type="InterPro" id="IPR017853">
    <property type="entry name" value="GH"/>
</dbReference>
<dbReference type="SUPFAM" id="SSF51445">
    <property type="entry name" value="(Trans)glycosidases"/>
    <property type="match status" value="1"/>
</dbReference>
<keyword evidence="1" id="KW-1133">Transmembrane helix</keyword>
<dbReference type="Gene3D" id="3.20.20.80">
    <property type="entry name" value="Glycosidases"/>
    <property type="match status" value="1"/>
</dbReference>
<accession>A0A2N3LFK7</accession>
<dbReference type="OrthoDB" id="916275at2"/>
<dbReference type="Proteomes" id="UP000233440">
    <property type="component" value="Unassembled WGS sequence"/>
</dbReference>
<proteinExistence type="predicted"/>
<dbReference type="RefSeq" id="WP_101355759.1">
    <property type="nucleotide sequence ID" value="NZ_PIQO01000018.1"/>
</dbReference>
<evidence type="ECO:0000256" key="1">
    <source>
        <dbReference type="SAM" id="Phobius"/>
    </source>
</evidence>
<evidence type="ECO:0008006" key="4">
    <source>
        <dbReference type="Google" id="ProtNLM"/>
    </source>
</evidence>